<dbReference type="OrthoDB" id="513202at2"/>
<accession>B1WXN7</accession>
<dbReference type="Proteomes" id="UP000001203">
    <property type="component" value="Chromosome circular"/>
</dbReference>
<evidence type="ECO:0008006" key="3">
    <source>
        <dbReference type="Google" id="ProtNLM"/>
    </source>
</evidence>
<dbReference type="RefSeq" id="WP_009547630.1">
    <property type="nucleotide sequence ID" value="NC_010546.1"/>
</dbReference>
<organism evidence="1 2">
    <name type="scientific">Crocosphaera subtropica (strain ATCC 51142 / BH68)</name>
    <name type="common">Cyanothece sp. (strain ATCC 51142)</name>
    <dbReference type="NCBI Taxonomy" id="43989"/>
    <lineage>
        <taxon>Bacteria</taxon>
        <taxon>Bacillati</taxon>
        <taxon>Cyanobacteriota</taxon>
        <taxon>Cyanophyceae</taxon>
        <taxon>Oscillatoriophycideae</taxon>
        <taxon>Chroococcales</taxon>
        <taxon>Aphanothecaceae</taxon>
        <taxon>Crocosphaera</taxon>
        <taxon>Crocosphaera subtropica</taxon>
    </lineage>
</organism>
<gene>
    <name evidence="1" type="ordered locus">cce_3230</name>
</gene>
<keyword evidence="2" id="KW-1185">Reference proteome</keyword>
<sequence length="110" mass="12552">MSGEFLDFLKHKYAYVAVGEFKPGQFCEAQKLYEKAVSTYKQGFQGAFLLQKPGTDEGIAVIMWEKLEDMEANQSEVCQKILEEMTPLFVKPPKTDFYEVCSEIDGFSET</sequence>
<name>B1WXN7_CROS5</name>
<dbReference type="KEGG" id="cyt:cce_3230"/>
<protein>
    <recommendedName>
        <fullName evidence="3">ABM domain-containing protein</fullName>
    </recommendedName>
</protein>
<evidence type="ECO:0000313" key="2">
    <source>
        <dbReference type="Proteomes" id="UP000001203"/>
    </source>
</evidence>
<dbReference type="AlphaFoldDB" id="B1WXN7"/>
<dbReference type="HOGENOM" id="CLU_2248893_0_0_3"/>
<proteinExistence type="predicted"/>
<evidence type="ECO:0000313" key="1">
    <source>
        <dbReference type="EMBL" id="ACB52578.1"/>
    </source>
</evidence>
<dbReference type="SUPFAM" id="SSF54909">
    <property type="entry name" value="Dimeric alpha+beta barrel"/>
    <property type="match status" value="1"/>
</dbReference>
<dbReference type="eggNOG" id="COG2329">
    <property type="taxonomic scope" value="Bacteria"/>
</dbReference>
<dbReference type="EMBL" id="CP000806">
    <property type="protein sequence ID" value="ACB52578.1"/>
    <property type="molecule type" value="Genomic_DNA"/>
</dbReference>
<dbReference type="InterPro" id="IPR011008">
    <property type="entry name" value="Dimeric_a/b-barrel"/>
</dbReference>
<reference evidence="1 2" key="1">
    <citation type="journal article" date="2008" name="Proc. Natl. Acad. Sci. U.S.A.">
        <title>The genome of Cyanothece 51142, a unicellular diazotrophic cyanobacterium important in the marine nitrogen cycle.</title>
        <authorList>
            <person name="Welsh E.A."/>
            <person name="Liberton M."/>
            <person name="Stoeckel J."/>
            <person name="Loh T."/>
            <person name="Elvitigala T."/>
            <person name="Wang C."/>
            <person name="Wollam A."/>
            <person name="Fulton R.S."/>
            <person name="Clifton S.W."/>
            <person name="Jacobs J.M."/>
            <person name="Aurora R."/>
            <person name="Ghosh B.K."/>
            <person name="Sherman L.A."/>
            <person name="Smith R.D."/>
            <person name="Wilson R.K."/>
            <person name="Pakrasi H.B."/>
        </authorList>
    </citation>
    <scope>NUCLEOTIDE SEQUENCE [LARGE SCALE GENOMIC DNA]</scope>
    <source>
        <strain evidence="2">ATCC 51142 / BH68</strain>
    </source>
</reference>